<accession>A0AA38VLL8</accession>
<organism evidence="2 3">
    <name type="scientific">Coniochaeta hoffmannii</name>
    <dbReference type="NCBI Taxonomy" id="91930"/>
    <lineage>
        <taxon>Eukaryota</taxon>
        <taxon>Fungi</taxon>
        <taxon>Dikarya</taxon>
        <taxon>Ascomycota</taxon>
        <taxon>Pezizomycotina</taxon>
        <taxon>Sordariomycetes</taxon>
        <taxon>Sordariomycetidae</taxon>
        <taxon>Coniochaetales</taxon>
        <taxon>Coniochaetaceae</taxon>
        <taxon>Coniochaeta</taxon>
    </lineage>
</organism>
<feature type="compositionally biased region" description="Low complexity" evidence="1">
    <location>
        <begin position="27"/>
        <end position="39"/>
    </location>
</feature>
<name>A0AA38VLL8_9PEZI</name>
<evidence type="ECO:0000313" key="2">
    <source>
        <dbReference type="EMBL" id="KAJ9138739.1"/>
    </source>
</evidence>
<reference evidence="2" key="1">
    <citation type="submission" date="2022-07" db="EMBL/GenBank/DDBJ databases">
        <title>Fungi with potential for degradation of polypropylene.</title>
        <authorList>
            <person name="Gostincar C."/>
        </authorList>
    </citation>
    <scope>NUCLEOTIDE SEQUENCE</scope>
    <source>
        <strain evidence="2">EXF-13287</strain>
    </source>
</reference>
<proteinExistence type="predicted"/>
<feature type="compositionally biased region" description="Low complexity" evidence="1">
    <location>
        <begin position="194"/>
        <end position="203"/>
    </location>
</feature>
<dbReference type="EMBL" id="JANBVN010000141">
    <property type="protein sequence ID" value="KAJ9138739.1"/>
    <property type="molecule type" value="Genomic_DNA"/>
</dbReference>
<evidence type="ECO:0000256" key="1">
    <source>
        <dbReference type="SAM" id="MobiDB-lite"/>
    </source>
</evidence>
<feature type="region of interest" description="Disordered" evidence="1">
    <location>
        <begin position="194"/>
        <end position="223"/>
    </location>
</feature>
<dbReference type="Proteomes" id="UP001174691">
    <property type="component" value="Unassembled WGS sequence"/>
</dbReference>
<feature type="compositionally biased region" description="Polar residues" evidence="1">
    <location>
        <begin position="40"/>
        <end position="56"/>
    </location>
</feature>
<feature type="region of interest" description="Disordered" evidence="1">
    <location>
        <begin position="1"/>
        <end position="88"/>
    </location>
</feature>
<sequence>MSGKGYSYKSHGTNNQGNHYCARDYGSSASNSNSYHNSNTDGSYYYSNPNGSTYYNNGAGDTVYTPPNGGSSSSGSGSGSSGSGSQNLRRSELAYGNHYCSRDCGPDAPNKDSYSSSNQNGSYFYRTPDGKAYYYNGPDSATYATPPPAYGIFASKPPYATTNGEPAYTQQPRNCKACGATYNYYYSFIYNSAESSGNSSATSRNDGVVGGHGGSSGEKALAA</sequence>
<comment type="caution">
    <text evidence="2">The sequence shown here is derived from an EMBL/GenBank/DDBJ whole genome shotgun (WGS) entry which is preliminary data.</text>
</comment>
<keyword evidence="3" id="KW-1185">Reference proteome</keyword>
<gene>
    <name evidence="2" type="ORF">NKR19_g7740</name>
</gene>
<evidence type="ECO:0000313" key="3">
    <source>
        <dbReference type="Proteomes" id="UP001174691"/>
    </source>
</evidence>
<protein>
    <submittedName>
        <fullName evidence="2">Uncharacterized protein</fullName>
    </submittedName>
</protein>
<dbReference type="AlphaFoldDB" id="A0AA38VLL8"/>